<evidence type="ECO:0000313" key="6">
    <source>
        <dbReference type="Proteomes" id="UP000030748"/>
    </source>
</evidence>
<evidence type="ECO:0000256" key="3">
    <source>
        <dbReference type="RuleBase" id="RU003718"/>
    </source>
</evidence>
<dbReference type="PANTHER" id="PTHR48048:SF88">
    <property type="entry name" value="GLYCOSYLTRANSFERASE"/>
    <property type="match status" value="1"/>
</dbReference>
<dbReference type="SUPFAM" id="SSF53756">
    <property type="entry name" value="UDP-Glycosyltransferase/glycogen phosphorylase"/>
    <property type="match status" value="1"/>
</dbReference>
<evidence type="ECO:0000256" key="2">
    <source>
        <dbReference type="ARBA" id="ARBA00022679"/>
    </source>
</evidence>
<protein>
    <recommendedName>
        <fullName evidence="4">Glycosyltransferase</fullName>
        <ecNumber evidence="4">2.4.1.-</ecNumber>
    </recommendedName>
</protein>
<organism evidence="5 6">
    <name type="scientific">Erythranthe guttata</name>
    <name type="common">Yellow monkey flower</name>
    <name type="synonym">Mimulus guttatus</name>
    <dbReference type="NCBI Taxonomy" id="4155"/>
    <lineage>
        <taxon>Eukaryota</taxon>
        <taxon>Viridiplantae</taxon>
        <taxon>Streptophyta</taxon>
        <taxon>Embryophyta</taxon>
        <taxon>Tracheophyta</taxon>
        <taxon>Spermatophyta</taxon>
        <taxon>Magnoliopsida</taxon>
        <taxon>eudicotyledons</taxon>
        <taxon>Gunneridae</taxon>
        <taxon>Pentapetalae</taxon>
        <taxon>asterids</taxon>
        <taxon>lamiids</taxon>
        <taxon>Lamiales</taxon>
        <taxon>Phrymaceae</taxon>
        <taxon>Erythranthe</taxon>
    </lineage>
</organism>
<dbReference type="OrthoDB" id="5835829at2759"/>
<dbReference type="KEGG" id="egt:105951869"/>
<evidence type="ECO:0000256" key="1">
    <source>
        <dbReference type="ARBA" id="ARBA00009995"/>
    </source>
</evidence>
<dbReference type="InterPro" id="IPR002213">
    <property type="entry name" value="UDP_glucos_trans"/>
</dbReference>
<dbReference type="Proteomes" id="UP000030748">
    <property type="component" value="Unassembled WGS sequence"/>
</dbReference>
<dbReference type="AlphaFoldDB" id="A0A022RS25"/>
<dbReference type="eggNOG" id="KOG1192">
    <property type="taxonomic scope" value="Eukaryota"/>
</dbReference>
<comment type="similarity">
    <text evidence="1 3">Belongs to the UDP-glycosyltransferase family.</text>
</comment>
<accession>A0A022RS25</accession>
<proteinExistence type="inferred from homology"/>
<dbReference type="OMA" id="PPGEYTN"/>
<dbReference type="EMBL" id="KI630276">
    <property type="protein sequence ID" value="EYU42864.1"/>
    <property type="molecule type" value="Genomic_DNA"/>
</dbReference>
<dbReference type="STRING" id="4155.A0A022RS25"/>
<dbReference type="FunFam" id="3.40.50.2000:FF:000056">
    <property type="entry name" value="Glycosyltransferase"/>
    <property type="match status" value="1"/>
</dbReference>
<keyword evidence="2 3" id="KW-0808">Transferase</keyword>
<evidence type="ECO:0000256" key="4">
    <source>
        <dbReference type="RuleBase" id="RU362057"/>
    </source>
</evidence>
<reference evidence="5 6" key="1">
    <citation type="journal article" date="2013" name="Proc. Natl. Acad. Sci. U.S.A.">
        <title>Fine-scale variation in meiotic recombination in Mimulus inferred from population shotgun sequencing.</title>
        <authorList>
            <person name="Hellsten U."/>
            <person name="Wright K.M."/>
            <person name="Jenkins J."/>
            <person name="Shu S."/>
            <person name="Yuan Y."/>
            <person name="Wessler S.R."/>
            <person name="Schmutz J."/>
            <person name="Willis J.H."/>
            <person name="Rokhsar D.S."/>
        </authorList>
    </citation>
    <scope>NUCLEOTIDE SEQUENCE [LARGE SCALE GENOMIC DNA]</scope>
    <source>
        <strain evidence="6">cv. DUN x IM62</strain>
    </source>
</reference>
<name>A0A022RS25_ERYGU</name>
<dbReference type="InterPro" id="IPR050481">
    <property type="entry name" value="UDP-glycosyltransf_plant"/>
</dbReference>
<keyword evidence="6" id="KW-1185">Reference proteome</keyword>
<dbReference type="PROSITE" id="PS00375">
    <property type="entry name" value="UDPGT"/>
    <property type="match status" value="1"/>
</dbReference>
<dbReference type="InterPro" id="IPR035595">
    <property type="entry name" value="UDP_glycos_trans_CS"/>
</dbReference>
<dbReference type="Pfam" id="PF00201">
    <property type="entry name" value="UDPGT"/>
    <property type="match status" value="1"/>
</dbReference>
<gene>
    <name evidence="5" type="ORF">MIMGU_mgv1a020444mg</name>
</gene>
<dbReference type="EC" id="2.4.1.-" evidence="4"/>
<dbReference type="GO" id="GO:0035251">
    <property type="term" value="F:UDP-glucosyltransferase activity"/>
    <property type="evidence" value="ECO:0000318"/>
    <property type="project" value="GO_Central"/>
</dbReference>
<dbReference type="CDD" id="cd03784">
    <property type="entry name" value="GT1_Gtf-like"/>
    <property type="match status" value="1"/>
</dbReference>
<sequence length="484" mass="53729">MSMEQKASLIFIPFPVMSHLVAAVKAAKLLSDRDRRLSITVLVIKMPFDTKISSYINMYNSTNSVHSRINFVHMPENESVSAELLKSPATFMIPFIESQKGFVRNAVSDILTEEKKKNSRCAGFFIIDMVCISMMDLATEFEVPSYLLYISAGAAILGLMFHLQELNDHRNQDLSEYEDSSVTISAPTYAAPFPAKLLPELVLGHTSGFLGLMRKSRQAKGFIVNTFLELEPHAILSFSGEKDEKIPPVYPVGPLITMQDREIDGDHKKYDEIIGWLDEQPDSSVVFLCFGSSGYFEVCDQLKEIALALERSGRAFLWALRKPPVKELLGCPGEYEDPREVLPEGFLERTVGIGRVIAWAPQMAILSHRAVGGFVSHCGWNSVLESVSRGVPIAAWPLAVEQANAFQLVEEIGVGVDVKMDYRKINGVIVSADVIEGAIGRLMDPENEARVRVEVLKEKSRIALMEGGSSYNFLGDLIADIMDN</sequence>
<dbReference type="PhylomeDB" id="A0A022RS25"/>
<keyword evidence="3" id="KW-0328">Glycosyltransferase</keyword>
<dbReference type="PANTHER" id="PTHR48048">
    <property type="entry name" value="GLYCOSYLTRANSFERASE"/>
    <property type="match status" value="1"/>
</dbReference>
<dbReference type="Gene3D" id="3.40.50.2000">
    <property type="entry name" value="Glycogen Phosphorylase B"/>
    <property type="match status" value="2"/>
</dbReference>
<evidence type="ECO:0000313" key="5">
    <source>
        <dbReference type="EMBL" id="EYU42864.1"/>
    </source>
</evidence>